<keyword evidence="10" id="KW-0665">Pyrimidine biosynthesis</keyword>
<keyword evidence="5" id="KW-0479">Metal-binding</keyword>
<sequence length="536" mass="59209">MKYIVVTGGVISGLGKGITTASIGRNLKNRGYKVTAVKIDPYLNVNAGIMTPLQHGEICVLNDGGEVDLDLGNYERFLDIDLTADHDITTGNVYSTVLDRERRGEFLGKTVQIIPHITNEIKNKLRTAAKRSGADVCIIEIGGTVGDYESMFYMEAIRQMKNEEPAGNMKFVHVTLFFDDTQGEQKTKPTQHSVKEMRTLGLSPDYIVGRSTLPLKKETKEKTALFCDVPEECVISAYNVRNLYELPRILDKDGLTDHLIKALNLQPPENPPATDWDEMVDQMAKVADLPDSEAVKLAIVGKYTDLPDSYISVFEAVKHGSTAAGIKASVELVSSEKVESDPSVLKSLKNYDGLIVPGAFGERGSDGIVKTVKFARENDIPFLGIGFGMQAAVIDFAENVAGLKGANTTELDIGTEYPVIDVTTKECDISGFRGIMKVGEYEVAVKEGTLARKIYGKDAISERFRNRYEVNNEFVKVLEEKGLVFSGEINGMKQIIELPDKKFFIGTLYHPQFKSRPQRAEPVFTELVKAAKENKK</sequence>
<dbReference type="Proteomes" id="UP000294855">
    <property type="component" value="Unassembled WGS sequence"/>
</dbReference>
<evidence type="ECO:0000256" key="4">
    <source>
        <dbReference type="ARBA" id="ARBA00022598"/>
    </source>
</evidence>
<dbReference type="SUPFAM" id="SSF52317">
    <property type="entry name" value="Class I glutamine amidotransferase-like"/>
    <property type="match status" value="1"/>
</dbReference>
<dbReference type="PANTHER" id="PTHR11550">
    <property type="entry name" value="CTP SYNTHASE"/>
    <property type="match status" value="1"/>
</dbReference>
<reference evidence="14 15" key="1">
    <citation type="submission" date="2019-03" db="EMBL/GenBank/DDBJ databases">
        <title>Genomic Encyclopedia of Type Strains, Phase IV (KMG-IV): sequencing the most valuable type-strain genomes for metagenomic binning, comparative biology and taxonomic classification.</title>
        <authorList>
            <person name="Goeker M."/>
        </authorList>
    </citation>
    <scope>NUCLEOTIDE SEQUENCE [LARGE SCALE GENOMIC DNA]</scope>
    <source>
        <strain evidence="14 15">DSM 13328</strain>
    </source>
</reference>
<name>A0A484F806_9EURY</name>
<dbReference type="EMBL" id="SNYS01000005">
    <property type="protein sequence ID" value="TDQ71056.1"/>
    <property type="molecule type" value="Genomic_DNA"/>
</dbReference>
<dbReference type="Gene3D" id="3.40.50.300">
    <property type="entry name" value="P-loop containing nucleotide triphosphate hydrolases"/>
    <property type="match status" value="1"/>
</dbReference>
<dbReference type="AlphaFoldDB" id="A0A484F806"/>
<evidence type="ECO:0000256" key="9">
    <source>
        <dbReference type="ARBA" id="ARBA00022962"/>
    </source>
</evidence>
<dbReference type="InterPro" id="IPR017456">
    <property type="entry name" value="CTP_synthase_N"/>
</dbReference>
<dbReference type="GO" id="GO:0046872">
    <property type="term" value="F:metal ion binding"/>
    <property type="evidence" value="ECO:0007669"/>
    <property type="project" value="UniProtKB-KW"/>
</dbReference>
<dbReference type="GO" id="GO:0003883">
    <property type="term" value="F:CTP synthase activity"/>
    <property type="evidence" value="ECO:0007669"/>
    <property type="project" value="UniProtKB-EC"/>
</dbReference>
<dbReference type="NCBIfam" id="NF003792">
    <property type="entry name" value="PRK05380.1"/>
    <property type="match status" value="1"/>
</dbReference>
<dbReference type="OrthoDB" id="52769at2157"/>
<keyword evidence="4" id="KW-0436">Ligase</keyword>
<evidence type="ECO:0000256" key="2">
    <source>
        <dbReference type="ARBA" id="ARBA00007533"/>
    </source>
</evidence>
<dbReference type="GO" id="GO:0005524">
    <property type="term" value="F:ATP binding"/>
    <property type="evidence" value="ECO:0007669"/>
    <property type="project" value="UniProtKB-KW"/>
</dbReference>
<dbReference type="InterPro" id="IPR017926">
    <property type="entry name" value="GATASE"/>
</dbReference>
<evidence type="ECO:0000256" key="1">
    <source>
        <dbReference type="ARBA" id="ARBA00005171"/>
    </source>
</evidence>
<dbReference type="Pfam" id="PF00117">
    <property type="entry name" value="GATase"/>
    <property type="match status" value="1"/>
</dbReference>
<dbReference type="CDD" id="cd03113">
    <property type="entry name" value="CTPS_N"/>
    <property type="match status" value="1"/>
</dbReference>
<evidence type="ECO:0000313" key="14">
    <source>
        <dbReference type="EMBL" id="TDQ71056.1"/>
    </source>
</evidence>
<dbReference type="PANTHER" id="PTHR11550:SF0">
    <property type="entry name" value="CTP SYNTHASE-RELATED"/>
    <property type="match status" value="1"/>
</dbReference>
<dbReference type="GO" id="GO:0019856">
    <property type="term" value="P:pyrimidine nucleobase biosynthetic process"/>
    <property type="evidence" value="ECO:0007669"/>
    <property type="project" value="TreeGrafter"/>
</dbReference>
<keyword evidence="15" id="KW-1185">Reference proteome</keyword>
<keyword evidence="9" id="KW-0315">Glutamine amidotransferase</keyword>
<feature type="domain" description="CTP synthase N-terminal" evidence="13">
    <location>
        <begin position="2"/>
        <end position="265"/>
    </location>
</feature>
<evidence type="ECO:0000313" key="15">
    <source>
        <dbReference type="Proteomes" id="UP000294855"/>
    </source>
</evidence>
<evidence type="ECO:0000256" key="6">
    <source>
        <dbReference type="ARBA" id="ARBA00022741"/>
    </source>
</evidence>
<feature type="domain" description="Glutamine amidotransferase" evidence="12">
    <location>
        <begin position="306"/>
        <end position="529"/>
    </location>
</feature>
<dbReference type="RefSeq" id="WP_133516638.1">
    <property type="nucleotide sequence ID" value="NZ_JAHDUW010000001.1"/>
</dbReference>
<dbReference type="GO" id="GO:0042802">
    <property type="term" value="F:identical protein binding"/>
    <property type="evidence" value="ECO:0007669"/>
    <property type="project" value="TreeGrafter"/>
</dbReference>
<dbReference type="EC" id="6.3.4.2" evidence="3"/>
<evidence type="ECO:0000256" key="10">
    <source>
        <dbReference type="ARBA" id="ARBA00022975"/>
    </source>
</evidence>
<keyword evidence="6" id="KW-0547">Nucleotide-binding</keyword>
<comment type="caution">
    <text evidence="14">The sequence shown here is derived from an EMBL/GenBank/DDBJ whole genome shotgun (WGS) entry which is preliminary data.</text>
</comment>
<dbReference type="InterPro" id="IPR027417">
    <property type="entry name" value="P-loop_NTPase"/>
</dbReference>
<evidence type="ECO:0000259" key="13">
    <source>
        <dbReference type="Pfam" id="PF06418"/>
    </source>
</evidence>
<dbReference type="Pfam" id="PF06418">
    <property type="entry name" value="CTP_synth_N"/>
    <property type="match status" value="1"/>
</dbReference>
<dbReference type="CDD" id="cd01746">
    <property type="entry name" value="GATase1_CTP_Synthase"/>
    <property type="match status" value="1"/>
</dbReference>
<evidence type="ECO:0000259" key="12">
    <source>
        <dbReference type="Pfam" id="PF00117"/>
    </source>
</evidence>
<dbReference type="InterPro" id="IPR033828">
    <property type="entry name" value="GATase1_CTP_Synthase"/>
</dbReference>
<dbReference type="PROSITE" id="PS51273">
    <property type="entry name" value="GATASE_TYPE_1"/>
    <property type="match status" value="1"/>
</dbReference>
<dbReference type="NCBIfam" id="TIGR00337">
    <property type="entry name" value="PyrG"/>
    <property type="match status" value="1"/>
</dbReference>
<dbReference type="InterPro" id="IPR004468">
    <property type="entry name" value="CTP_synthase"/>
</dbReference>
<keyword evidence="8" id="KW-0460">Magnesium</keyword>
<accession>A0A484F806</accession>
<evidence type="ECO:0000256" key="11">
    <source>
        <dbReference type="ARBA" id="ARBA00047781"/>
    </source>
</evidence>
<dbReference type="UniPathway" id="UPA00159">
    <property type="reaction ID" value="UER00277"/>
</dbReference>
<evidence type="ECO:0000256" key="3">
    <source>
        <dbReference type="ARBA" id="ARBA00012291"/>
    </source>
</evidence>
<dbReference type="GO" id="GO:0044210">
    <property type="term" value="P:'de novo' CTP biosynthetic process"/>
    <property type="evidence" value="ECO:0007669"/>
    <property type="project" value="UniProtKB-UniPathway"/>
</dbReference>
<organism evidence="14 15">
    <name type="scientific">Methanimicrococcus blatticola</name>
    <dbReference type="NCBI Taxonomy" id="91560"/>
    <lineage>
        <taxon>Archaea</taxon>
        <taxon>Methanobacteriati</taxon>
        <taxon>Methanobacteriota</taxon>
        <taxon>Stenosarchaea group</taxon>
        <taxon>Methanomicrobia</taxon>
        <taxon>Methanosarcinales</taxon>
        <taxon>Methanosarcinaceae</taxon>
        <taxon>Methanimicrococcus</taxon>
    </lineage>
</organism>
<evidence type="ECO:0000256" key="7">
    <source>
        <dbReference type="ARBA" id="ARBA00022840"/>
    </source>
</evidence>
<comment type="pathway">
    <text evidence="1">Pyrimidine metabolism; CTP biosynthesis via de novo pathway; CTP from UDP: step 2/2.</text>
</comment>
<dbReference type="Gene3D" id="3.40.50.880">
    <property type="match status" value="1"/>
</dbReference>
<dbReference type="FunFam" id="3.40.50.300:FF:000009">
    <property type="entry name" value="CTP synthase"/>
    <property type="match status" value="1"/>
</dbReference>
<comment type="similarity">
    <text evidence="2">Belongs to the CTP synthase family.</text>
</comment>
<proteinExistence type="inferred from homology"/>
<evidence type="ECO:0000256" key="5">
    <source>
        <dbReference type="ARBA" id="ARBA00022723"/>
    </source>
</evidence>
<evidence type="ECO:0000256" key="8">
    <source>
        <dbReference type="ARBA" id="ARBA00022842"/>
    </source>
</evidence>
<dbReference type="SUPFAM" id="SSF52540">
    <property type="entry name" value="P-loop containing nucleoside triphosphate hydrolases"/>
    <property type="match status" value="1"/>
</dbReference>
<keyword evidence="7" id="KW-0067">ATP-binding</keyword>
<protein>
    <recommendedName>
        <fullName evidence="3">CTP synthase (glutamine hydrolyzing)</fullName>
        <ecNumber evidence="3">6.3.4.2</ecNumber>
    </recommendedName>
</protein>
<comment type="catalytic activity">
    <reaction evidence="11">
        <text>UTP + L-glutamine + ATP + H2O = CTP + L-glutamate + ADP + phosphate + 2 H(+)</text>
        <dbReference type="Rhea" id="RHEA:26426"/>
        <dbReference type="ChEBI" id="CHEBI:15377"/>
        <dbReference type="ChEBI" id="CHEBI:15378"/>
        <dbReference type="ChEBI" id="CHEBI:29985"/>
        <dbReference type="ChEBI" id="CHEBI:30616"/>
        <dbReference type="ChEBI" id="CHEBI:37563"/>
        <dbReference type="ChEBI" id="CHEBI:43474"/>
        <dbReference type="ChEBI" id="CHEBI:46398"/>
        <dbReference type="ChEBI" id="CHEBI:58359"/>
        <dbReference type="ChEBI" id="CHEBI:456216"/>
        <dbReference type="EC" id="6.3.4.2"/>
    </reaction>
</comment>
<gene>
    <name evidence="14" type="ORF">C7391_0155</name>
</gene>
<dbReference type="InterPro" id="IPR029062">
    <property type="entry name" value="Class_I_gatase-like"/>
</dbReference>